<keyword evidence="3" id="KW-0560">Oxidoreductase</keyword>
<dbReference type="PANTHER" id="PTHR44379:SF2">
    <property type="entry name" value="BLR6218 PROTEIN"/>
    <property type="match status" value="1"/>
</dbReference>
<dbReference type="GO" id="GO:0016491">
    <property type="term" value="F:oxidoreductase activity"/>
    <property type="evidence" value="ECO:0007669"/>
    <property type="project" value="UniProtKB-KW"/>
</dbReference>
<proteinExistence type="predicted"/>
<dbReference type="Gene3D" id="3.10.20.30">
    <property type="match status" value="1"/>
</dbReference>
<dbReference type="InterPro" id="IPR012675">
    <property type="entry name" value="Beta-grasp_dom_sf"/>
</dbReference>
<feature type="domain" description="2Fe-2S ferredoxin-type" evidence="6">
    <location>
        <begin position="2"/>
        <end position="78"/>
    </location>
</feature>
<reference evidence="7 8" key="1">
    <citation type="submission" date="2018-11" db="EMBL/GenBank/DDBJ databases">
        <authorList>
            <person name="Zhou Z."/>
            <person name="Wang G."/>
        </authorList>
    </citation>
    <scope>NUCLEOTIDE SEQUENCE [LARGE SCALE GENOMIC DNA]</scope>
    <source>
        <strain evidence="7 8">KCTC42998</strain>
    </source>
</reference>
<dbReference type="Gene3D" id="1.10.150.120">
    <property type="entry name" value="[2Fe-2S]-binding domain"/>
    <property type="match status" value="1"/>
</dbReference>
<dbReference type="OrthoDB" id="9796880at2"/>
<dbReference type="GO" id="GO:0051537">
    <property type="term" value="F:2 iron, 2 sulfur cluster binding"/>
    <property type="evidence" value="ECO:0007669"/>
    <property type="project" value="UniProtKB-KW"/>
</dbReference>
<comment type="caution">
    <text evidence="7">The sequence shown here is derived from an EMBL/GenBank/DDBJ whole genome shotgun (WGS) entry which is preliminary data.</text>
</comment>
<dbReference type="PANTHER" id="PTHR44379">
    <property type="entry name" value="OXIDOREDUCTASE WITH IRON-SULFUR SUBUNIT"/>
    <property type="match status" value="1"/>
</dbReference>
<dbReference type="InterPro" id="IPR006058">
    <property type="entry name" value="2Fe2S_fd_BS"/>
</dbReference>
<dbReference type="PROSITE" id="PS51085">
    <property type="entry name" value="2FE2S_FER_2"/>
    <property type="match status" value="1"/>
</dbReference>
<dbReference type="InterPro" id="IPR036884">
    <property type="entry name" value="2Fe-2S-bd_dom_sf"/>
</dbReference>
<sequence>MASFTLLVNNQSYSVETDANTPLLWVLRDELGLTGTKYGCGKGLCGACTVHQNGQPIRSCLTPVSTVGKSKITTIEGLSATGTHPVQQAWIDIDVPQCGYCQSGQIMAAAGLLAKKKNPTDDDIDAAMAGNLCRCGTYVRIRKAIKLAAQKTGKI</sequence>
<dbReference type="InterPro" id="IPR036010">
    <property type="entry name" value="2Fe-2S_ferredoxin-like_sf"/>
</dbReference>
<name>A0A3P1CJG5_9BACT</name>
<keyword evidence="8" id="KW-1185">Reference proteome</keyword>
<evidence type="ECO:0000259" key="6">
    <source>
        <dbReference type="PROSITE" id="PS51085"/>
    </source>
</evidence>
<dbReference type="InterPro" id="IPR051452">
    <property type="entry name" value="Diverse_Oxidoreductases"/>
</dbReference>
<keyword evidence="1" id="KW-0001">2Fe-2S</keyword>
<dbReference type="InterPro" id="IPR002888">
    <property type="entry name" value="2Fe-2S-bd"/>
</dbReference>
<organism evidence="7 8">
    <name type="scientific">Larkinella knui</name>
    <dbReference type="NCBI Taxonomy" id="2025310"/>
    <lineage>
        <taxon>Bacteria</taxon>
        <taxon>Pseudomonadati</taxon>
        <taxon>Bacteroidota</taxon>
        <taxon>Cytophagia</taxon>
        <taxon>Cytophagales</taxon>
        <taxon>Spirosomataceae</taxon>
        <taxon>Larkinella</taxon>
    </lineage>
</organism>
<evidence type="ECO:0000256" key="4">
    <source>
        <dbReference type="ARBA" id="ARBA00023004"/>
    </source>
</evidence>
<evidence type="ECO:0000313" key="8">
    <source>
        <dbReference type="Proteomes" id="UP000274271"/>
    </source>
</evidence>
<evidence type="ECO:0000256" key="3">
    <source>
        <dbReference type="ARBA" id="ARBA00023002"/>
    </source>
</evidence>
<dbReference type="Pfam" id="PF01799">
    <property type="entry name" value="Fer2_2"/>
    <property type="match status" value="1"/>
</dbReference>
<dbReference type="InterPro" id="IPR001041">
    <property type="entry name" value="2Fe-2S_ferredoxin-type"/>
</dbReference>
<dbReference type="Pfam" id="PF00111">
    <property type="entry name" value="Fer2"/>
    <property type="match status" value="1"/>
</dbReference>
<dbReference type="SUPFAM" id="SSF54292">
    <property type="entry name" value="2Fe-2S ferredoxin-like"/>
    <property type="match status" value="1"/>
</dbReference>
<dbReference type="Proteomes" id="UP000274271">
    <property type="component" value="Unassembled WGS sequence"/>
</dbReference>
<accession>A0A3P1CJG5</accession>
<dbReference type="GO" id="GO:0046872">
    <property type="term" value="F:metal ion binding"/>
    <property type="evidence" value="ECO:0007669"/>
    <property type="project" value="UniProtKB-KW"/>
</dbReference>
<gene>
    <name evidence="7" type="ORF">EHT87_14510</name>
</gene>
<dbReference type="CDD" id="cd00207">
    <property type="entry name" value="fer2"/>
    <property type="match status" value="1"/>
</dbReference>
<dbReference type="RefSeq" id="WP_124907380.1">
    <property type="nucleotide sequence ID" value="NZ_RQJP01000003.1"/>
</dbReference>
<keyword evidence="5" id="KW-0411">Iron-sulfur</keyword>
<dbReference type="PROSITE" id="PS00197">
    <property type="entry name" value="2FE2S_FER_1"/>
    <property type="match status" value="1"/>
</dbReference>
<dbReference type="AlphaFoldDB" id="A0A3P1CJG5"/>
<keyword evidence="4" id="KW-0408">Iron</keyword>
<dbReference type="EMBL" id="RQJP01000003">
    <property type="protein sequence ID" value="RRB13482.1"/>
    <property type="molecule type" value="Genomic_DNA"/>
</dbReference>
<evidence type="ECO:0000256" key="5">
    <source>
        <dbReference type="ARBA" id="ARBA00023014"/>
    </source>
</evidence>
<dbReference type="SUPFAM" id="SSF47741">
    <property type="entry name" value="CO dehydrogenase ISP C-domain like"/>
    <property type="match status" value="1"/>
</dbReference>
<evidence type="ECO:0000256" key="1">
    <source>
        <dbReference type="ARBA" id="ARBA00022714"/>
    </source>
</evidence>
<evidence type="ECO:0000256" key="2">
    <source>
        <dbReference type="ARBA" id="ARBA00022723"/>
    </source>
</evidence>
<evidence type="ECO:0000313" key="7">
    <source>
        <dbReference type="EMBL" id="RRB13482.1"/>
    </source>
</evidence>
<keyword evidence="2" id="KW-0479">Metal-binding</keyword>
<protein>
    <submittedName>
        <fullName evidence="7">(2Fe-2S)-binding protein</fullName>
    </submittedName>
</protein>